<evidence type="ECO:0000256" key="1">
    <source>
        <dbReference type="SAM" id="MobiDB-lite"/>
    </source>
</evidence>
<proteinExistence type="predicted"/>
<dbReference type="Proteomes" id="UP000324748">
    <property type="component" value="Unassembled WGS sequence"/>
</dbReference>
<sequence>MYDSIVESLIEIAETREEQVAIEVDFRFFPSNFVGVNAEEQNSRLLIWHAKSKLYLHAVESYSERQPLYRGTHIGTTLSTRILAAIDRRKRPIKASLKKFNDYRKAHLERFAPDQLALPENQPLNYQKFINLSLDDPFWQDVYLFHSQAPWAINGDVRTGIQAMLTLERSEEEKKLIAQELTSTMSWAVKHHGSICSKLDDVAQRMVAALNEIDGDDNEDTNAETANNDPETQSITSINLGECEEVVKLGIVKHLLEDELTKHNTLLRSWEMDIFDLWKEIHGVTSLTEDPWFLLMNSLRPELSNATELGGNLGSDDINVYDEDIGSDGMGEDIDPAEVANMLSEDASNDEVNDEVI</sequence>
<accession>A0A5B0QH84</accession>
<feature type="compositionally biased region" description="Acidic residues" evidence="1">
    <location>
        <begin position="213"/>
        <end position="222"/>
    </location>
</feature>
<dbReference type="AlphaFoldDB" id="A0A5B0QH84"/>
<dbReference type="PANTHER" id="PTHR33096">
    <property type="entry name" value="CXC2 DOMAIN-CONTAINING PROTEIN"/>
    <property type="match status" value="1"/>
</dbReference>
<feature type="compositionally biased region" description="Polar residues" evidence="1">
    <location>
        <begin position="223"/>
        <end position="236"/>
    </location>
</feature>
<dbReference type="PANTHER" id="PTHR33096:SF1">
    <property type="entry name" value="CXC1-LIKE CYSTEINE CLUSTER ASSOCIATED WITH KDZ TRANSPOSASES DOMAIN-CONTAINING PROTEIN"/>
    <property type="match status" value="1"/>
</dbReference>
<protein>
    <submittedName>
        <fullName evidence="2">Uncharacterized protein</fullName>
    </submittedName>
</protein>
<dbReference type="OrthoDB" id="3364670at2759"/>
<dbReference type="EMBL" id="VSWC01000015">
    <property type="protein sequence ID" value="KAA1112570.1"/>
    <property type="molecule type" value="Genomic_DNA"/>
</dbReference>
<evidence type="ECO:0000313" key="3">
    <source>
        <dbReference type="Proteomes" id="UP000324748"/>
    </source>
</evidence>
<comment type="caution">
    <text evidence="2">The sequence shown here is derived from an EMBL/GenBank/DDBJ whole genome shotgun (WGS) entry which is preliminary data.</text>
</comment>
<gene>
    <name evidence="2" type="ORF">PGT21_002362</name>
</gene>
<reference evidence="2 3" key="1">
    <citation type="submission" date="2019-05" db="EMBL/GenBank/DDBJ databases">
        <title>Emergence of the Ug99 lineage of the wheat stem rust pathogen through somatic hybridization.</title>
        <authorList>
            <person name="Li F."/>
            <person name="Upadhyaya N.M."/>
            <person name="Sperschneider J."/>
            <person name="Matny O."/>
            <person name="Nguyen-Phuc H."/>
            <person name="Mago R."/>
            <person name="Raley C."/>
            <person name="Miller M.E."/>
            <person name="Silverstein K.A.T."/>
            <person name="Henningsen E."/>
            <person name="Hirsch C.D."/>
            <person name="Visser B."/>
            <person name="Pretorius Z.A."/>
            <person name="Steffenson B.J."/>
            <person name="Schwessinger B."/>
            <person name="Dodds P.N."/>
            <person name="Figueroa M."/>
        </authorList>
    </citation>
    <scope>NUCLEOTIDE SEQUENCE [LARGE SCALE GENOMIC DNA]</scope>
    <source>
        <strain evidence="2">21-0</strain>
    </source>
</reference>
<feature type="region of interest" description="Disordered" evidence="1">
    <location>
        <begin position="212"/>
        <end position="236"/>
    </location>
</feature>
<keyword evidence="3" id="KW-1185">Reference proteome</keyword>
<name>A0A5B0QH84_PUCGR</name>
<evidence type="ECO:0000313" key="2">
    <source>
        <dbReference type="EMBL" id="KAA1112570.1"/>
    </source>
</evidence>
<organism evidence="2 3">
    <name type="scientific">Puccinia graminis f. sp. tritici</name>
    <dbReference type="NCBI Taxonomy" id="56615"/>
    <lineage>
        <taxon>Eukaryota</taxon>
        <taxon>Fungi</taxon>
        <taxon>Dikarya</taxon>
        <taxon>Basidiomycota</taxon>
        <taxon>Pucciniomycotina</taxon>
        <taxon>Pucciniomycetes</taxon>
        <taxon>Pucciniales</taxon>
        <taxon>Pucciniaceae</taxon>
        <taxon>Puccinia</taxon>
    </lineage>
</organism>